<evidence type="ECO:0000256" key="4">
    <source>
        <dbReference type="ARBA" id="ARBA00022777"/>
    </source>
</evidence>
<evidence type="ECO:0000256" key="3">
    <source>
        <dbReference type="ARBA" id="ARBA00022741"/>
    </source>
</evidence>
<organism evidence="7 8">
    <name type="scientific">Pedobacter ginsengiterrae</name>
    <dbReference type="NCBI Taxonomy" id="871696"/>
    <lineage>
        <taxon>Bacteria</taxon>
        <taxon>Pseudomonadati</taxon>
        <taxon>Bacteroidota</taxon>
        <taxon>Sphingobacteriia</taxon>
        <taxon>Sphingobacteriales</taxon>
        <taxon>Sphingobacteriaceae</taxon>
        <taxon>Pedobacter</taxon>
    </lineage>
</organism>
<evidence type="ECO:0000256" key="2">
    <source>
        <dbReference type="ARBA" id="ARBA00022679"/>
    </source>
</evidence>
<dbReference type="EMBL" id="BAABAK010000005">
    <property type="protein sequence ID" value="GAA3962221.1"/>
    <property type="molecule type" value="Genomic_DNA"/>
</dbReference>
<evidence type="ECO:0000256" key="5">
    <source>
        <dbReference type="ARBA" id="ARBA00022840"/>
    </source>
</evidence>
<dbReference type="InterPro" id="IPR029056">
    <property type="entry name" value="Ribokinase-like"/>
</dbReference>
<accession>A0ABP7PB64</accession>
<keyword evidence="3" id="KW-0547">Nucleotide-binding</keyword>
<comment type="caution">
    <text evidence="7">The sequence shown here is derived from an EMBL/GenBank/DDBJ whole genome shotgun (WGS) entry which is preliminary data.</text>
</comment>
<dbReference type="RefSeq" id="WP_344766008.1">
    <property type="nucleotide sequence ID" value="NZ_BAABAK010000005.1"/>
</dbReference>
<keyword evidence="5" id="KW-0067">ATP-binding</keyword>
<evidence type="ECO:0000256" key="1">
    <source>
        <dbReference type="ARBA" id="ARBA00010688"/>
    </source>
</evidence>
<gene>
    <name evidence="7" type="ORF">GCM10022246_14280</name>
</gene>
<evidence type="ECO:0000313" key="7">
    <source>
        <dbReference type="EMBL" id="GAA3962221.1"/>
    </source>
</evidence>
<keyword evidence="4 7" id="KW-0418">Kinase</keyword>
<dbReference type="Pfam" id="PF00294">
    <property type="entry name" value="PfkB"/>
    <property type="match status" value="1"/>
</dbReference>
<evidence type="ECO:0000313" key="8">
    <source>
        <dbReference type="Proteomes" id="UP001501081"/>
    </source>
</evidence>
<protein>
    <submittedName>
        <fullName evidence="7">Carbohydrate kinase</fullName>
    </submittedName>
</protein>
<dbReference type="Gene3D" id="3.40.1190.30">
    <property type="match status" value="1"/>
</dbReference>
<comment type="similarity">
    <text evidence="1">Belongs to the carbohydrate kinase PfkB family.</text>
</comment>
<evidence type="ECO:0000259" key="6">
    <source>
        <dbReference type="Pfam" id="PF00294"/>
    </source>
</evidence>
<keyword evidence="8" id="KW-1185">Reference proteome</keyword>
<dbReference type="Proteomes" id="UP001501081">
    <property type="component" value="Unassembled WGS sequence"/>
</dbReference>
<dbReference type="GO" id="GO:0016301">
    <property type="term" value="F:kinase activity"/>
    <property type="evidence" value="ECO:0007669"/>
    <property type="project" value="UniProtKB-KW"/>
</dbReference>
<dbReference type="PANTHER" id="PTHR43085:SF1">
    <property type="entry name" value="PSEUDOURIDINE KINASE-RELATED"/>
    <property type="match status" value="1"/>
</dbReference>
<keyword evidence="2" id="KW-0808">Transferase</keyword>
<feature type="domain" description="Carbohydrate kinase PfkB" evidence="6">
    <location>
        <begin position="12"/>
        <end position="300"/>
    </location>
</feature>
<name>A0ABP7PB64_9SPHI</name>
<dbReference type="SUPFAM" id="SSF53613">
    <property type="entry name" value="Ribokinase-like"/>
    <property type="match status" value="1"/>
</dbReference>
<dbReference type="InterPro" id="IPR002173">
    <property type="entry name" value="Carboh/pur_kinase_PfkB_CS"/>
</dbReference>
<dbReference type="PROSITE" id="PS00584">
    <property type="entry name" value="PFKB_KINASES_2"/>
    <property type="match status" value="1"/>
</dbReference>
<sequence length="310" mass="34639">MNETMNENLSKKKVLVIGELLADLISEKDIESLAFSSGFVMSQGGSSANLCANLKWMNIDAELIGSVGDDGLGTYLINEIKEVGLSDKYLTRLPNYQTSLVLVGKSKNTPDFIAYRGADLQIKKIEDNLINEAELLHTTAFALSKDPAKSNILNAFSKAYKMGKYLSIDWNYAPSIWNEDNGVNVFNQICRFKPLIKISLDDIERFTGRKLTIEESMQELNHIDARVICLTCGKDGVWFKKENQAWFHKLALPVNKVVNVTGAGDAFWAGFLAHFINKKSIEDCIENALTTARQKIEKSEPLYKGNLINT</sequence>
<dbReference type="Gene3D" id="3.40.1190.20">
    <property type="match status" value="1"/>
</dbReference>
<reference evidence="8" key="1">
    <citation type="journal article" date="2019" name="Int. J. Syst. Evol. Microbiol.">
        <title>The Global Catalogue of Microorganisms (GCM) 10K type strain sequencing project: providing services to taxonomists for standard genome sequencing and annotation.</title>
        <authorList>
            <consortium name="The Broad Institute Genomics Platform"/>
            <consortium name="The Broad Institute Genome Sequencing Center for Infectious Disease"/>
            <person name="Wu L."/>
            <person name="Ma J."/>
        </authorList>
    </citation>
    <scope>NUCLEOTIDE SEQUENCE [LARGE SCALE GENOMIC DNA]</scope>
    <source>
        <strain evidence="8">JCM 17338</strain>
    </source>
</reference>
<proteinExistence type="inferred from homology"/>
<dbReference type="InterPro" id="IPR011611">
    <property type="entry name" value="PfkB_dom"/>
</dbReference>
<dbReference type="InterPro" id="IPR050306">
    <property type="entry name" value="PfkB_Carbo_kinase"/>
</dbReference>
<dbReference type="PANTHER" id="PTHR43085">
    <property type="entry name" value="HEXOKINASE FAMILY MEMBER"/>
    <property type="match status" value="1"/>
</dbReference>